<dbReference type="AlphaFoldDB" id="A0A140L5C2"/>
<keyword evidence="13" id="KW-1185">Reference proteome</keyword>
<evidence type="ECO:0000256" key="1">
    <source>
        <dbReference type="ARBA" id="ARBA00004413"/>
    </source>
</evidence>
<dbReference type="STRING" id="520762.AN619_15010"/>
<evidence type="ECO:0000256" key="8">
    <source>
        <dbReference type="ARBA" id="ARBA00022927"/>
    </source>
</evidence>
<dbReference type="InterPro" id="IPR012823">
    <property type="entry name" value="Flagell_FliJ"/>
</dbReference>
<evidence type="ECO:0000256" key="7">
    <source>
        <dbReference type="ARBA" id="ARBA00022795"/>
    </source>
</evidence>
<name>A0A140L5C2_9FIRM</name>
<evidence type="ECO:0000256" key="9">
    <source>
        <dbReference type="ARBA" id="ARBA00023136"/>
    </source>
</evidence>
<dbReference type="RefSeq" id="WP_068556100.1">
    <property type="nucleotide sequence ID" value="NZ_LOEE01000031.1"/>
</dbReference>
<protein>
    <recommendedName>
        <fullName evidence="3">Flagellar FliJ protein</fullName>
    </recommendedName>
</protein>
<evidence type="ECO:0000256" key="11">
    <source>
        <dbReference type="SAM" id="Coils"/>
    </source>
</evidence>
<evidence type="ECO:0000256" key="2">
    <source>
        <dbReference type="ARBA" id="ARBA00010004"/>
    </source>
</evidence>
<organism evidence="12 13">
    <name type="scientific">Thermotalea metallivorans</name>
    <dbReference type="NCBI Taxonomy" id="520762"/>
    <lineage>
        <taxon>Bacteria</taxon>
        <taxon>Bacillati</taxon>
        <taxon>Bacillota</taxon>
        <taxon>Clostridia</taxon>
        <taxon>Peptostreptococcales</taxon>
        <taxon>Thermotaleaceae</taxon>
        <taxon>Thermotalea</taxon>
    </lineage>
</organism>
<dbReference type="GO" id="GO:0005886">
    <property type="term" value="C:plasma membrane"/>
    <property type="evidence" value="ECO:0007669"/>
    <property type="project" value="UniProtKB-SubCell"/>
</dbReference>
<keyword evidence="12" id="KW-0282">Flagellum</keyword>
<keyword evidence="12" id="KW-0966">Cell projection</keyword>
<keyword evidence="8" id="KW-0653">Protein transport</keyword>
<keyword evidence="5" id="KW-1003">Cell membrane</keyword>
<dbReference type="NCBIfam" id="TIGR02473">
    <property type="entry name" value="flagell_FliJ"/>
    <property type="match status" value="1"/>
</dbReference>
<evidence type="ECO:0000256" key="6">
    <source>
        <dbReference type="ARBA" id="ARBA00022500"/>
    </source>
</evidence>
<keyword evidence="11" id="KW-0175">Coiled coil</keyword>
<dbReference type="GO" id="GO:0009288">
    <property type="term" value="C:bacterial-type flagellum"/>
    <property type="evidence" value="ECO:0007669"/>
    <property type="project" value="InterPro"/>
</dbReference>
<dbReference type="GO" id="GO:0044781">
    <property type="term" value="P:bacterial-type flagellum organization"/>
    <property type="evidence" value="ECO:0007669"/>
    <property type="project" value="UniProtKB-KW"/>
</dbReference>
<sequence length="147" mass="17835">MNKFHFKYQSLLGVKEKHEERIQGKLSTALKRLEDEKQRLMEYEKTKEVYQYMIHAKIQEGTALTAIRVCDMYIRSLDKKIFHQMQTVEKCNRDVNQLRADLLKASQERKTFEKLKEKELDIFSYKEKREEEKFVDQLVTFKNYKSN</sequence>
<evidence type="ECO:0000256" key="5">
    <source>
        <dbReference type="ARBA" id="ARBA00022475"/>
    </source>
</evidence>
<comment type="caution">
    <text evidence="12">The sequence shown here is derived from an EMBL/GenBank/DDBJ whole genome shotgun (WGS) entry which is preliminary data.</text>
</comment>
<keyword evidence="10" id="KW-1006">Bacterial flagellum protein export</keyword>
<accession>A0A140L5C2</accession>
<dbReference type="GO" id="GO:0006935">
    <property type="term" value="P:chemotaxis"/>
    <property type="evidence" value="ECO:0007669"/>
    <property type="project" value="UniProtKB-KW"/>
</dbReference>
<reference evidence="12 13" key="1">
    <citation type="submission" date="2015-12" db="EMBL/GenBank/DDBJ databases">
        <title>Draft genome sequence of the thermoanaerobe Thermotalea metallivorans, an isolate from the runoff channel of the Great Artesian Basin, Australia.</title>
        <authorList>
            <person name="Patel B.K."/>
        </authorList>
    </citation>
    <scope>NUCLEOTIDE SEQUENCE [LARGE SCALE GENOMIC DNA]</scope>
    <source>
        <strain evidence="12 13">B2-1</strain>
    </source>
</reference>
<dbReference type="OrthoDB" id="1953321at2"/>
<evidence type="ECO:0000313" key="12">
    <source>
        <dbReference type="EMBL" id="KXG75747.1"/>
    </source>
</evidence>
<evidence type="ECO:0000313" key="13">
    <source>
        <dbReference type="Proteomes" id="UP000070456"/>
    </source>
</evidence>
<dbReference type="Pfam" id="PF02050">
    <property type="entry name" value="FliJ"/>
    <property type="match status" value="1"/>
</dbReference>
<dbReference type="GO" id="GO:0071973">
    <property type="term" value="P:bacterial-type flagellum-dependent cell motility"/>
    <property type="evidence" value="ECO:0007669"/>
    <property type="project" value="InterPro"/>
</dbReference>
<dbReference type="GO" id="GO:0015031">
    <property type="term" value="P:protein transport"/>
    <property type="evidence" value="ECO:0007669"/>
    <property type="project" value="UniProtKB-KW"/>
</dbReference>
<proteinExistence type="inferred from homology"/>
<keyword evidence="7" id="KW-1005">Bacterial flagellum biogenesis</keyword>
<comment type="subcellular location">
    <subcellularLocation>
        <location evidence="1">Cell membrane</location>
        <topology evidence="1">Peripheral membrane protein</topology>
        <orientation evidence="1">Cytoplasmic side</orientation>
    </subcellularLocation>
</comment>
<keyword evidence="6" id="KW-0145">Chemotaxis</keyword>
<evidence type="ECO:0000256" key="4">
    <source>
        <dbReference type="ARBA" id="ARBA00022448"/>
    </source>
</evidence>
<evidence type="ECO:0000256" key="3">
    <source>
        <dbReference type="ARBA" id="ARBA00020392"/>
    </source>
</evidence>
<feature type="coiled-coil region" evidence="11">
    <location>
        <begin position="88"/>
        <end position="115"/>
    </location>
</feature>
<dbReference type="InterPro" id="IPR053716">
    <property type="entry name" value="Flag_assembly_chemotaxis_eff"/>
</dbReference>
<dbReference type="EMBL" id="LOEE01000031">
    <property type="protein sequence ID" value="KXG75747.1"/>
    <property type="molecule type" value="Genomic_DNA"/>
</dbReference>
<keyword evidence="9" id="KW-0472">Membrane</keyword>
<keyword evidence="4" id="KW-0813">Transport</keyword>
<keyword evidence="12" id="KW-0969">Cilium</keyword>
<dbReference type="Gene3D" id="1.10.287.1700">
    <property type="match status" value="1"/>
</dbReference>
<evidence type="ECO:0000256" key="10">
    <source>
        <dbReference type="ARBA" id="ARBA00023225"/>
    </source>
</evidence>
<gene>
    <name evidence="12" type="primary">fliJ</name>
    <name evidence="12" type="ORF">AN619_15010</name>
</gene>
<comment type="similarity">
    <text evidence="2">Belongs to the FliJ family.</text>
</comment>
<dbReference type="Proteomes" id="UP000070456">
    <property type="component" value="Unassembled WGS sequence"/>
</dbReference>